<feature type="region of interest" description="Disordered" evidence="1">
    <location>
        <begin position="47"/>
        <end position="78"/>
    </location>
</feature>
<dbReference type="eggNOG" id="COG0726">
    <property type="taxonomic scope" value="Bacteria"/>
</dbReference>
<dbReference type="GO" id="GO:0005975">
    <property type="term" value="P:carbohydrate metabolic process"/>
    <property type="evidence" value="ECO:0007669"/>
    <property type="project" value="InterPro"/>
</dbReference>
<dbReference type="STRING" id="411467.BACCAP_04389"/>
<reference evidence="2 3" key="2">
    <citation type="submission" date="2007-06" db="EMBL/GenBank/DDBJ databases">
        <title>Draft genome sequence of Pseudoflavonifractor capillosus ATCC 29799.</title>
        <authorList>
            <person name="Sudarsanam P."/>
            <person name="Ley R."/>
            <person name="Guruge J."/>
            <person name="Turnbaugh P.J."/>
            <person name="Mahowald M."/>
            <person name="Liep D."/>
            <person name="Gordon J."/>
        </authorList>
    </citation>
    <scope>NUCLEOTIDE SEQUENCE [LARGE SCALE GENOMIC DNA]</scope>
    <source>
        <strain evidence="2 3">ATCC 29799</strain>
    </source>
</reference>
<feature type="compositionally biased region" description="Pro residues" evidence="1">
    <location>
        <begin position="67"/>
        <end position="77"/>
    </location>
</feature>
<protein>
    <recommendedName>
        <fullName evidence="4">Hydrolase</fullName>
    </recommendedName>
</protein>
<dbReference type="SUPFAM" id="SSF88713">
    <property type="entry name" value="Glycoside hydrolase/deacetylase"/>
    <property type="match status" value="1"/>
</dbReference>
<accession>A6P1M2</accession>
<evidence type="ECO:0000313" key="2">
    <source>
        <dbReference type="EMBL" id="EDM97914.1"/>
    </source>
</evidence>
<reference evidence="2 3" key="1">
    <citation type="submission" date="2007-04" db="EMBL/GenBank/DDBJ databases">
        <authorList>
            <person name="Fulton L."/>
            <person name="Clifton S."/>
            <person name="Fulton B."/>
            <person name="Xu J."/>
            <person name="Minx P."/>
            <person name="Pepin K.H."/>
            <person name="Johnson M."/>
            <person name="Thiruvilangam P."/>
            <person name="Bhonagiri V."/>
            <person name="Nash W.E."/>
            <person name="Mardis E.R."/>
            <person name="Wilson R.K."/>
        </authorList>
    </citation>
    <scope>NUCLEOTIDE SEQUENCE [LARGE SCALE GENOMIC DNA]</scope>
    <source>
        <strain evidence="2 3">ATCC 29799</strain>
    </source>
</reference>
<gene>
    <name evidence="2" type="ORF">BACCAP_04389</name>
</gene>
<dbReference type="Proteomes" id="UP000003639">
    <property type="component" value="Unassembled WGS sequence"/>
</dbReference>
<organism evidence="2 3">
    <name type="scientific">Pseudoflavonifractor capillosus ATCC 29799</name>
    <dbReference type="NCBI Taxonomy" id="411467"/>
    <lineage>
        <taxon>Bacteria</taxon>
        <taxon>Bacillati</taxon>
        <taxon>Bacillota</taxon>
        <taxon>Clostridia</taxon>
        <taxon>Eubacteriales</taxon>
        <taxon>Oscillospiraceae</taxon>
        <taxon>Pseudoflavonifractor</taxon>
    </lineage>
</organism>
<dbReference type="AlphaFoldDB" id="A6P1M2"/>
<evidence type="ECO:0008006" key="4">
    <source>
        <dbReference type="Google" id="ProtNLM"/>
    </source>
</evidence>
<dbReference type="PANTHER" id="PTHR34216">
    <property type="match status" value="1"/>
</dbReference>
<evidence type="ECO:0000256" key="1">
    <source>
        <dbReference type="SAM" id="MobiDB-lite"/>
    </source>
</evidence>
<dbReference type="EMBL" id="AAXG02000047">
    <property type="protein sequence ID" value="EDM97914.1"/>
    <property type="molecule type" value="Genomic_DNA"/>
</dbReference>
<keyword evidence="3" id="KW-1185">Reference proteome</keyword>
<sequence length="445" mass="50114">MILVTGKAQYTENYLAGGTLSMRRKMNRLLALGLALALMLPLAACQSTGDGGQSQTPAPSPSETQPAPTPTPTPEPVDPYDAVRNYWSEDQLTQAWGPNQPVEHLFFHPVIAYPEYTFSSAISMERQKGLDDWMVTADEFKKIIQNVYDKGYILVNMGDVWSEVTDENGVTRMQRNTLMLPEGKKPLIISFDDVNYYDYMLAEGFTSKLVLGDDGQIWAETRDPFTGEVSLTQDLDATPILDNFVLEHPDFSLNGAKAIYSLTGYQGIFGYRTQNDIDIAADDPARPAFDAKRAAEIEAVKPIIQRLKETGWTFGSHTWGHIRLDMDDMAWIQRDTVRWAEEVGSLVGPTNILFYPHGARPDGNDWHKTGPAFQYLQSQGFRIFASVGINSFSYIKDDICAVICDRLHPDGTTLRWARSRYLQFYDAQEIIDLSLRPDRGYDFSK</sequence>
<dbReference type="InterPro" id="IPR011330">
    <property type="entry name" value="Glyco_hydro/deAcase_b/a-brl"/>
</dbReference>
<name>A6P1M2_9FIRM</name>
<dbReference type="InterPro" id="IPR051398">
    <property type="entry name" value="Polysacch_Deacetylase"/>
</dbReference>
<comment type="caution">
    <text evidence="2">The sequence shown here is derived from an EMBL/GenBank/DDBJ whole genome shotgun (WGS) entry which is preliminary data.</text>
</comment>
<dbReference type="PANTHER" id="PTHR34216:SF3">
    <property type="entry name" value="POLY-BETA-1,6-N-ACETYL-D-GLUCOSAMINE N-DEACETYLASE"/>
    <property type="match status" value="1"/>
</dbReference>
<evidence type="ECO:0000313" key="3">
    <source>
        <dbReference type="Proteomes" id="UP000003639"/>
    </source>
</evidence>
<dbReference type="Gene3D" id="3.20.20.370">
    <property type="entry name" value="Glycoside hydrolase/deacetylase"/>
    <property type="match status" value="1"/>
</dbReference>
<feature type="compositionally biased region" description="Low complexity" evidence="1">
    <location>
        <begin position="53"/>
        <end position="66"/>
    </location>
</feature>
<proteinExistence type="predicted"/>